<reference evidence="5 6" key="1">
    <citation type="journal article" date="2019" name="Sci. Rep.">
        <title>A high-quality genome of Eragrostis curvula grass provides insights into Poaceae evolution and supports new strategies to enhance forage quality.</title>
        <authorList>
            <person name="Carballo J."/>
            <person name="Santos B.A.C.M."/>
            <person name="Zappacosta D."/>
            <person name="Garbus I."/>
            <person name="Selva J.P."/>
            <person name="Gallo C.A."/>
            <person name="Diaz A."/>
            <person name="Albertini E."/>
            <person name="Caccamo M."/>
            <person name="Echenique V."/>
        </authorList>
    </citation>
    <scope>NUCLEOTIDE SEQUENCE [LARGE SCALE GENOMIC DNA]</scope>
    <source>
        <strain evidence="6">cv. Victoria</strain>
        <tissue evidence="5">Leaf</tissue>
    </source>
</reference>
<comment type="similarity">
    <text evidence="1 4">Belongs to the plant dirigent protein family.</text>
</comment>
<dbReference type="Gramene" id="TVU49517">
    <property type="protein sequence ID" value="TVU49517"/>
    <property type="gene ID" value="EJB05_00830"/>
</dbReference>
<dbReference type="InterPro" id="IPR004265">
    <property type="entry name" value="Dirigent"/>
</dbReference>
<keyword evidence="6" id="KW-1185">Reference proteome</keyword>
<accession>A0A5J9WNP0</accession>
<keyword evidence="4" id="KW-0052">Apoplast</keyword>
<keyword evidence="3 4" id="KW-0964">Secreted</keyword>
<proteinExistence type="inferred from homology"/>
<name>A0A5J9WNP0_9POAL</name>
<dbReference type="Gene3D" id="2.40.480.10">
    <property type="entry name" value="Allene oxide cyclase-like"/>
    <property type="match status" value="1"/>
</dbReference>
<evidence type="ECO:0000256" key="2">
    <source>
        <dbReference type="ARBA" id="ARBA00011738"/>
    </source>
</evidence>
<comment type="subcellular location">
    <subcellularLocation>
        <location evidence="4">Secreted</location>
        <location evidence="4">Extracellular space</location>
        <location evidence="4">Apoplast</location>
    </subcellularLocation>
</comment>
<sequence>FVAGPNHPNRNEDYVIASSYPHGFGQTLVNDWYVTNTSNPDGTILARAQGLHMQASQTMDNGWYTSFNLVFERERFAGSTLQVMGIFTVQKKGEWSILGGTGQFRRASGNILFSLLASSTSNDAIRQLDIEVRHVLQNARGE</sequence>
<gene>
    <name evidence="5" type="ORF">EJB05_00830</name>
</gene>
<dbReference type="OrthoDB" id="591291at2759"/>
<protein>
    <recommendedName>
        <fullName evidence="4">Dirigent protein</fullName>
    </recommendedName>
</protein>
<dbReference type="EMBL" id="RWGY01000002">
    <property type="protein sequence ID" value="TVU49517.1"/>
    <property type="molecule type" value="Genomic_DNA"/>
</dbReference>
<comment type="function">
    <text evidence="4">Dirigent proteins impart stereoselectivity on the phenoxy radical-coupling reaction, yielding optically active lignans from two molecules of coniferyl alcohol in the biosynthesis of lignans, flavonolignans, and alkaloids and thus plays a central role in plant secondary metabolism.</text>
</comment>
<organism evidence="5 6">
    <name type="scientific">Eragrostis curvula</name>
    <name type="common">weeping love grass</name>
    <dbReference type="NCBI Taxonomy" id="38414"/>
    <lineage>
        <taxon>Eukaryota</taxon>
        <taxon>Viridiplantae</taxon>
        <taxon>Streptophyta</taxon>
        <taxon>Embryophyta</taxon>
        <taxon>Tracheophyta</taxon>
        <taxon>Spermatophyta</taxon>
        <taxon>Magnoliopsida</taxon>
        <taxon>Liliopsida</taxon>
        <taxon>Poales</taxon>
        <taxon>Poaceae</taxon>
        <taxon>PACMAD clade</taxon>
        <taxon>Chloridoideae</taxon>
        <taxon>Eragrostideae</taxon>
        <taxon>Eragrostidinae</taxon>
        <taxon>Eragrostis</taxon>
    </lineage>
</organism>
<evidence type="ECO:0000256" key="3">
    <source>
        <dbReference type="ARBA" id="ARBA00022525"/>
    </source>
</evidence>
<dbReference type="PANTHER" id="PTHR21495">
    <property type="entry name" value="NUCLEOPORIN-RELATED"/>
    <property type="match status" value="1"/>
</dbReference>
<evidence type="ECO:0000256" key="4">
    <source>
        <dbReference type="RuleBase" id="RU363099"/>
    </source>
</evidence>
<dbReference type="Proteomes" id="UP000324897">
    <property type="component" value="Chromosome 6"/>
</dbReference>
<evidence type="ECO:0000256" key="1">
    <source>
        <dbReference type="ARBA" id="ARBA00010746"/>
    </source>
</evidence>
<comment type="subunit">
    <text evidence="2 4">Homodimer.</text>
</comment>
<feature type="non-terminal residue" evidence="5">
    <location>
        <position position="1"/>
    </location>
</feature>
<evidence type="ECO:0000313" key="5">
    <source>
        <dbReference type="EMBL" id="TVU49517.1"/>
    </source>
</evidence>
<evidence type="ECO:0000313" key="6">
    <source>
        <dbReference type="Proteomes" id="UP000324897"/>
    </source>
</evidence>
<dbReference type="InterPro" id="IPR044859">
    <property type="entry name" value="Allene_oxi_cyc_Dirigent"/>
</dbReference>
<dbReference type="GO" id="GO:0009699">
    <property type="term" value="P:phenylpropanoid biosynthetic process"/>
    <property type="evidence" value="ECO:0007669"/>
    <property type="project" value="UniProtKB-ARBA"/>
</dbReference>
<dbReference type="Pfam" id="PF03018">
    <property type="entry name" value="Dirigent"/>
    <property type="match status" value="1"/>
</dbReference>
<dbReference type="GO" id="GO:0048046">
    <property type="term" value="C:apoplast"/>
    <property type="evidence" value="ECO:0007669"/>
    <property type="project" value="UniProtKB-SubCell"/>
</dbReference>
<comment type="caution">
    <text evidence="5">The sequence shown here is derived from an EMBL/GenBank/DDBJ whole genome shotgun (WGS) entry which is preliminary data.</text>
</comment>
<dbReference type="AlphaFoldDB" id="A0A5J9WNP0"/>